<accession>A0A1H4T2J9</accession>
<dbReference type="EMBL" id="FNTH01000001">
    <property type="protein sequence ID" value="SEC50652.1"/>
    <property type="molecule type" value="Genomic_DNA"/>
</dbReference>
<dbReference type="AlphaFoldDB" id="A0A1H4T2J9"/>
<evidence type="ECO:0000313" key="1">
    <source>
        <dbReference type="EMBL" id="SEC50652.1"/>
    </source>
</evidence>
<evidence type="ECO:0000313" key="2">
    <source>
        <dbReference type="Proteomes" id="UP000198992"/>
    </source>
</evidence>
<dbReference type="Proteomes" id="UP000198992">
    <property type="component" value="Unassembled WGS sequence"/>
</dbReference>
<name>A0A1H4T2J9_9BRAD</name>
<proteinExistence type="predicted"/>
<protein>
    <submittedName>
        <fullName evidence="1">Uncharacterized protein</fullName>
    </submittedName>
</protein>
<organism evidence="1 2">
    <name type="scientific">Bradyrhizobium erythrophlei</name>
    <dbReference type="NCBI Taxonomy" id="1437360"/>
    <lineage>
        <taxon>Bacteria</taxon>
        <taxon>Pseudomonadati</taxon>
        <taxon>Pseudomonadota</taxon>
        <taxon>Alphaproteobacteria</taxon>
        <taxon>Hyphomicrobiales</taxon>
        <taxon>Nitrobacteraceae</taxon>
        <taxon>Bradyrhizobium</taxon>
    </lineage>
</organism>
<sequence length="67" mass="7593">MVIKRPRLMHTGSLEERLNIEAQRLRKEASGTPPGVDRSSLIRRARLAETTSQLSEWLRTPGLRAPT</sequence>
<dbReference type="OrthoDB" id="8128823at2"/>
<reference evidence="1 2" key="1">
    <citation type="submission" date="2016-10" db="EMBL/GenBank/DDBJ databases">
        <authorList>
            <person name="de Groot N.N."/>
        </authorList>
    </citation>
    <scope>NUCLEOTIDE SEQUENCE [LARGE SCALE GENOMIC DNA]</scope>
    <source>
        <strain evidence="1 2">MT12</strain>
    </source>
</reference>
<gene>
    <name evidence="1" type="ORF">SAMN05444164_2006</name>
</gene>